<dbReference type="GeneID" id="92008749"/>
<protein>
    <submittedName>
        <fullName evidence="1">Uncharacterized protein</fullName>
    </submittedName>
</protein>
<name>A0ABR3CK05_9PEZI</name>
<dbReference type="Proteomes" id="UP001430584">
    <property type="component" value="Unassembled WGS sequence"/>
</dbReference>
<accession>A0ABR3CK05</accession>
<sequence>MAHQEYLMHGLLAVSALHYGHTNPSDKETYSLLSARHQALALNWFSGQVHKNINEDDNYNAQIFLGSIVFIFPVFAVAEAGREGRLVATHDVVQAFVLLKGEL</sequence>
<evidence type="ECO:0000313" key="1">
    <source>
        <dbReference type="EMBL" id="KAL0260972.1"/>
    </source>
</evidence>
<dbReference type="EMBL" id="JAJVCZ030000004">
    <property type="protein sequence ID" value="KAL0260972.1"/>
    <property type="molecule type" value="Genomic_DNA"/>
</dbReference>
<proteinExistence type="predicted"/>
<reference evidence="1 2" key="1">
    <citation type="submission" date="2024-02" db="EMBL/GenBank/DDBJ databases">
        <title>De novo assembly and annotation of 12 fungi associated with fruit tree decline syndrome in Ontario, Canada.</title>
        <authorList>
            <person name="Sulman M."/>
            <person name="Ellouze W."/>
            <person name="Ilyukhin E."/>
        </authorList>
    </citation>
    <scope>NUCLEOTIDE SEQUENCE [LARGE SCALE GENOMIC DNA]</scope>
    <source>
        <strain evidence="1 2">FDS-637</strain>
    </source>
</reference>
<gene>
    <name evidence="1" type="ORF">SLS55_004664</name>
</gene>
<evidence type="ECO:0000313" key="2">
    <source>
        <dbReference type="Proteomes" id="UP001430584"/>
    </source>
</evidence>
<keyword evidence="2" id="KW-1185">Reference proteome</keyword>
<dbReference type="RefSeq" id="XP_066634001.1">
    <property type="nucleotide sequence ID" value="XM_066776120.1"/>
</dbReference>
<comment type="caution">
    <text evidence="1">The sequence shown here is derived from an EMBL/GenBank/DDBJ whole genome shotgun (WGS) entry which is preliminary data.</text>
</comment>
<dbReference type="InterPro" id="IPR053157">
    <property type="entry name" value="Sterol_Uptake_Regulator"/>
</dbReference>
<dbReference type="PANTHER" id="PTHR47784:SF5">
    <property type="entry name" value="STEROL UPTAKE CONTROL PROTEIN 2"/>
    <property type="match status" value="1"/>
</dbReference>
<organism evidence="1 2">
    <name type="scientific">Diplodia seriata</name>
    <dbReference type="NCBI Taxonomy" id="420778"/>
    <lineage>
        <taxon>Eukaryota</taxon>
        <taxon>Fungi</taxon>
        <taxon>Dikarya</taxon>
        <taxon>Ascomycota</taxon>
        <taxon>Pezizomycotina</taxon>
        <taxon>Dothideomycetes</taxon>
        <taxon>Dothideomycetes incertae sedis</taxon>
        <taxon>Botryosphaeriales</taxon>
        <taxon>Botryosphaeriaceae</taxon>
        <taxon>Diplodia</taxon>
    </lineage>
</organism>
<dbReference type="PANTHER" id="PTHR47784">
    <property type="entry name" value="STEROL UPTAKE CONTROL PROTEIN 2"/>
    <property type="match status" value="1"/>
</dbReference>